<keyword evidence="2" id="KW-0479">Metal-binding</keyword>
<evidence type="ECO:0000256" key="8">
    <source>
        <dbReference type="SAM" id="MobiDB-lite"/>
    </source>
</evidence>
<dbReference type="CDD" id="cd00067">
    <property type="entry name" value="GAL4"/>
    <property type="match status" value="1"/>
</dbReference>
<dbReference type="PROSITE" id="PS00463">
    <property type="entry name" value="ZN2_CY6_FUNGAL_1"/>
    <property type="match status" value="1"/>
</dbReference>
<organism evidence="10 11">
    <name type="scientific">Colletotrichum musicola</name>
    <dbReference type="NCBI Taxonomy" id="2175873"/>
    <lineage>
        <taxon>Eukaryota</taxon>
        <taxon>Fungi</taxon>
        <taxon>Dikarya</taxon>
        <taxon>Ascomycota</taxon>
        <taxon>Pezizomycotina</taxon>
        <taxon>Sordariomycetes</taxon>
        <taxon>Hypocreomycetidae</taxon>
        <taxon>Glomerellales</taxon>
        <taxon>Glomerellaceae</taxon>
        <taxon>Colletotrichum</taxon>
        <taxon>Colletotrichum orchidearum species complex</taxon>
    </lineage>
</organism>
<dbReference type="InterPro" id="IPR001138">
    <property type="entry name" value="Zn2Cys6_DnaBD"/>
</dbReference>
<keyword evidence="11" id="KW-1185">Reference proteome</keyword>
<dbReference type="GO" id="GO:0000981">
    <property type="term" value="F:DNA-binding transcription factor activity, RNA polymerase II-specific"/>
    <property type="evidence" value="ECO:0007669"/>
    <property type="project" value="InterPro"/>
</dbReference>
<evidence type="ECO:0000256" key="6">
    <source>
        <dbReference type="ARBA" id="ARBA00023163"/>
    </source>
</evidence>
<dbReference type="GO" id="GO:0005634">
    <property type="term" value="C:nucleus"/>
    <property type="evidence" value="ECO:0007669"/>
    <property type="project" value="UniProtKB-SubCell"/>
</dbReference>
<evidence type="ECO:0000256" key="3">
    <source>
        <dbReference type="ARBA" id="ARBA00022833"/>
    </source>
</evidence>
<dbReference type="CDD" id="cd12148">
    <property type="entry name" value="fungal_TF_MHR"/>
    <property type="match status" value="1"/>
</dbReference>
<feature type="compositionally biased region" description="Basic and acidic residues" evidence="8">
    <location>
        <begin position="199"/>
        <end position="210"/>
    </location>
</feature>
<evidence type="ECO:0000256" key="7">
    <source>
        <dbReference type="ARBA" id="ARBA00023242"/>
    </source>
</evidence>
<dbReference type="SMART" id="SM00066">
    <property type="entry name" value="GAL4"/>
    <property type="match status" value="1"/>
</dbReference>
<evidence type="ECO:0000313" key="11">
    <source>
        <dbReference type="Proteomes" id="UP000639643"/>
    </source>
</evidence>
<evidence type="ECO:0000256" key="1">
    <source>
        <dbReference type="ARBA" id="ARBA00004123"/>
    </source>
</evidence>
<dbReference type="InterPro" id="IPR036864">
    <property type="entry name" value="Zn2-C6_fun-type_DNA-bd_sf"/>
</dbReference>
<dbReference type="GO" id="GO:0008270">
    <property type="term" value="F:zinc ion binding"/>
    <property type="evidence" value="ECO:0007669"/>
    <property type="project" value="InterPro"/>
</dbReference>
<dbReference type="GO" id="GO:0006351">
    <property type="term" value="P:DNA-templated transcription"/>
    <property type="evidence" value="ECO:0007669"/>
    <property type="project" value="InterPro"/>
</dbReference>
<keyword evidence="6" id="KW-0804">Transcription</keyword>
<feature type="region of interest" description="Disordered" evidence="8">
    <location>
        <begin position="186"/>
        <end position="211"/>
    </location>
</feature>
<keyword evidence="5" id="KW-0238">DNA-binding</keyword>
<protein>
    <recommendedName>
        <fullName evidence="9">Zn(2)-C6 fungal-type domain-containing protein</fullName>
    </recommendedName>
</protein>
<proteinExistence type="predicted"/>
<dbReference type="GO" id="GO:0045944">
    <property type="term" value="P:positive regulation of transcription by RNA polymerase II"/>
    <property type="evidence" value="ECO:0007669"/>
    <property type="project" value="TreeGrafter"/>
</dbReference>
<accession>A0A8H6MQ68</accession>
<dbReference type="EMBL" id="WIGM01001147">
    <property type="protein sequence ID" value="KAF6804228.1"/>
    <property type="molecule type" value="Genomic_DNA"/>
</dbReference>
<dbReference type="PROSITE" id="PS50048">
    <property type="entry name" value="ZN2_CY6_FUNGAL_2"/>
    <property type="match status" value="1"/>
</dbReference>
<dbReference type="SUPFAM" id="SSF57701">
    <property type="entry name" value="Zn2/Cys6 DNA-binding domain"/>
    <property type="match status" value="1"/>
</dbReference>
<feature type="domain" description="Zn(2)-C6 fungal-type" evidence="9">
    <location>
        <begin position="46"/>
        <end position="73"/>
    </location>
</feature>
<sequence>MATSGGLPYDPTLATEGDGWDRRHHQRRRQEQHAEQPPAKRAKTQACSRCRRRKQKCDDQRPCTNCARSNEPCNEAASFYRQLLHHHEHPPPEPVSDHGQASTQQIPLAVMHELDSLRDRICRLEEDNARLQGLIDRNSTSHNASADAAVGTIQPDRRRVSMASHAGAETSLARSSPAIGLLATFARADEDSNPSPMDGGRRPASRHDADGGILTIDSATEEALFDIYHDKVQCRYPFLRLDELRDADRRPSEPWIPYFVNMIFSIGLLLEKGTHLDASRPRHGHSHQAFYRAAVTRHLSHVFAQHDRLLHIQAYLLLAMHAIYSPSTERIISIASATMRYCVMAQLHLADTEPRDDAVSVAARVEAQMRRRVFWSAYALDRAVCTTFDLPFSVPDYQITARMYANVDDADLEARCGESLPEGERGRPGLTSVSAALHVVYCRQIQSEILNTTLHRDFCSQFDGLSHWRLRVLEKLERWRALCRRYSDARSRSFTSGEWMHMIYNYSLAMLYRPNRQTVAGPAGDWTVRSCVQACLIFRKFQRETPISELWLGLVAQFKCGVALLYCFFATPRRLRTAAYGLPDASEAVRACSIVLSILAERWPQSKCLRDAFDILAREVPLFEPMETMEEEGGSPRKMRRESSEALMALMSQLETIVVHRDTLRMIKEMASEEFPRPPPDGQQKAQNEMDVLAETAAQLAEDDSPSWRTNITGDIFQPIAPHFFQPDMSGLDADGFDYTALGFPGEFDLLEG</sequence>
<keyword evidence="7" id="KW-0539">Nucleus</keyword>
<reference evidence="10" key="1">
    <citation type="journal article" date="2020" name="Phytopathology">
        <title>Genome Sequence Resources of Colletotrichum truncatum, C. plurivorum, C. musicola, and C. sojae: Four Species Pathogenic to Soybean (Glycine max).</title>
        <authorList>
            <person name="Rogerio F."/>
            <person name="Boufleur T.R."/>
            <person name="Ciampi-Guillardi M."/>
            <person name="Sukno S.A."/>
            <person name="Thon M.R."/>
            <person name="Massola Junior N.S."/>
            <person name="Baroncelli R."/>
        </authorList>
    </citation>
    <scope>NUCLEOTIDE SEQUENCE</scope>
    <source>
        <strain evidence="10">LFN0074</strain>
    </source>
</reference>
<name>A0A8H6MQ68_9PEZI</name>
<dbReference type="Pfam" id="PF04082">
    <property type="entry name" value="Fungal_trans"/>
    <property type="match status" value="1"/>
</dbReference>
<evidence type="ECO:0000256" key="4">
    <source>
        <dbReference type="ARBA" id="ARBA00023015"/>
    </source>
</evidence>
<evidence type="ECO:0000256" key="5">
    <source>
        <dbReference type="ARBA" id="ARBA00023125"/>
    </source>
</evidence>
<keyword evidence="3" id="KW-0862">Zinc</keyword>
<dbReference type="PANTHER" id="PTHR47782">
    <property type="entry name" value="ZN(II)2CYS6 TRANSCRIPTION FACTOR (EUROFUNG)-RELATED"/>
    <property type="match status" value="1"/>
</dbReference>
<dbReference type="Pfam" id="PF00172">
    <property type="entry name" value="Zn_clus"/>
    <property type="match status" value="1"/>
</dbReference>
<evidence type="ECO:0000259" key="9">
    <source>
        <dbReference type="PROSITE" id="PS50048"/>
    </source>
</evidence>
<feature type="region of interest" description="Disordered" evidence="8">
    <location>
        <begin position="141"/>
        <end position="171"/>
    </location>
</feature>
<evidence type="ECO:0000256" key="2">
    <source>
        <dbReference type="ARBA" id="ARBA00022723"/>
    </source>
</evidence>
<dbReference type="InterPro" id="IPR052202">
    <property type="entry name" value="Yeast_MetPath_Reg"/>
</dbReference>
<dbReference type="Gene3D" id="4.10.240.10">
    <property type="entry name" value="Zn(2)-C6 fungal-type DNA-binding domain"/>
    <property type="match status" value="1"/>
</dbReference>
<gene>
    <name evidence="10" type="ORF">CMUS01_14897</name>
</gene>
<comment type="subcellular location">
    <subcellularLocation>
        <location evidence="1">Nucleus</location>
    </subcellularLocation>
</comment>
<feature type="region of interest" description="Disordered" evidence="8">
    <location>
        <begin position="1"/>
        <end position="47"/>
    </location>
</feature>
<dbReference type="InterPro" id="IPR007219">
    <property type="entry name" value="XnlR_reg_dom"/>
</dbReference>
<keyword evidence="4" id="KW-0805">Transcription regulation</keyword>
<comment type="caution">
    <text evidence="10">The sequence shown here is derived from an EMBL/GenBank/DDBJ whole genome shotgun (WGS) entry which is preliminary data.</text>
</comment>
<evidence type="ECO:0000313" key="10">
    <source>
        <dbReference type="EMBL" id="KAF6804228.1"/>
    </source>
</evidence>
<dbReference type="Proteomes" id="UP000639643">
    <property type="component" value="Unassembled WGS sequence"/>
</dbReference>
<dbReference type="PANTHER" id="PTHR47782:SF12">
    <property type="entry name" value="ZN(II)2CYS6 TRANSCRIPTION FACTOR (EUROFUNG)"/>
    <property type="match status" value="1"/>
</dbReference>
<dbReference type="GO" id="GO:0043565">
    <property type="term" value="F:sequence-specific DNA binding"/>
    <property type="evidence" value="ECO:0007669"/>
    <property type="project" value="TreeGrafter"/>
</dbReference>
<dbReference type="SMART" id="SM00906">
    <property type="entry name" value="Fungal_trans"/>
    <property type="match status" value="1"/>
</dbReference>
<dbReference type="OrthoDB" id="189997at2759"/>
<dbReference type="AlphaFoldDB" id="A0A8H6MQ68"/>